<comment type="caution">
    <text evidence="1">The sequence shown here is derived from an EMBL/GenBank/DDBJ whole genome shotgun (WGS) entry which is preliminary data.</text>
</comment>
<dbReference type="EMBL" id="BPLR01010743">
    <property type="protein sequence ID" value="GIY41711.1"/>
    <property type="molecule type" value="Genomic_DNA"/>
</dbReference>
<reference evidence="1 2" key="1">
    <citation type="submission" date="2021-06" db="EMBL/GenBank/DDBJ databases">
        <title>Caerostris extrusa draft genome.</title>
        <authorList>
            <person name="Kono N."/>
            <person name="Arakawa K."/>
        </authorList>
    </citation>
    <scope>NUCLEOTIDE SEQUENCE [LARGE SCALE GENOMIC DNA]</scope>
</reference>
<protein>
    <submittedName>
        <fullName evidence="1">Uncharacterized protein</fullName>
    </submittedName>
</protein>
<organism evidence="1 2">
    <name type="scientific">Caerostris extrusa</name>
    <name type="common">Bark spider</name>
    <name type="synonym">Caerostris bankana</name>
    <dbReference type="NCBI Taxonomy" id="172846"/>
    <lineage>
        <taxon>Eukaryota</taxon>
        <taxon>Metazoa</taxon>
        <taxon>Ecdysozoa</taxon>
        <taxon>Arthropoda</taxon>
        <taxon>Chelicerata</taxon>
        <taxon>Arachnida</taxon>
        <taxon>Araneae</taxon>
        <taxon>Araneomorphae</taxon>
        <taxon>Entelegynae</taxon>
        <taxon>Araneoidea</taxon>
        <taxon>Araneidae</taxon>
        <taxon>Caerostris</taxon>
    </lineage>
</organism>
<dbReference type="Proteomes" id="UP001054945">
    <property type="component" value="Unassembled WGS sequence"/>
</dbReference>
<gene>
    <name evidence="1" type="ORF">CEXT_812481</name>
</gene>
<evidence type="ECO:0000313" key="1">
    <source>
        <dbReference type="EMBL" id="GIY41711.1"/>
    </source>
</evidence>
<evidence type="ECO:0000313" key="2">
    <source>
        <dbReference type="Proteomes" id="UP001054945"/>
    </source>
</evidence>
<keyword evidence="2" id="KW-1185">Reference proteome</keyword>
<dbReference type="AlphaFoldDB" id="A0AAV4T8Q7"/>
<accession>A0AAV4T8Q7</accession>
<sequence>MCPPLAIMISCKLSPEPRREKYPHKFPFRNAFFPKKRHSQRRRGDYIRKAVRVINGHFFSSSKSPSAHLSVQMVDVDLD</sequence>
<name>A0AAV4T8Q7_CAEEX</name>
<proteinExistence type="predicted"/>